<dbReference type="Pfam" id="PF00501">
    <property type="entry name" value="AMP-binding"/>
    <property type="match status" value="1"/>
</dbReference>
<dbReference type="SUPFAM" id="SSF56801">
    <property type="entry name" value="Acetyl-CoA synthetase-like"/>
    <property type="match status" value="1"/>
</dbReference>
<dbReference type="InterPro" id="IPR000873">
    <property type="entry name" value="AMP-dep_synth/lig_dom"/>
</dbReference>
<feature type="transmembrane region" description="Helical" evidence="1">
    <location>
        <begin position="554"/>
        <end position="576"/>
    </location>
</feature>
<keyword evidence="1" id="KW-0472">Membrane</keyword>
<feature type="transmembrane region" description="Helical" evidence="1">
    <location>
        <begin position="671"/>
        <end position="692"/>
    </location>
</feature>
<dbReference type="EMBL" id="WHSB02000003">
    <property type="protein sequence ID" value="MCQ4630241.1"/>
    <property type="molecule type" value="Genomic_DNA"/>
</dbReference>
<dbReference type="Gene3D" id="3.30.300.30">
    <property type="match status" value="1"/>
</dbReference>
<comment type="caution">
    <text evidence="3">The sequence shown here is derived from an EMBL/GenBank/DDBJ whole genome shotgun (WGS) entry which is preliminary data.</text>
</comment>
<dbReference type="PANTHER" id="PTHR43767:SF10">
    <property type="entry name" value="SURFACTIN SYNTHASE SUBUNIT 1"/>
    <property type="match status" value="1"/>
</dbReference>
<feature type="domain" description="AMP-dependent synthetase/ligase" evidence="2">
    <location>
        <begin position="113"/>
        <end position="331"/>
    </location>
</feature>
<dbReference type="InterPro" id="IPR050237">
    <property type="entry name" value="ATP-dep_AMP-bd_enzyme"/>
</dbReference>
<gene>
    <name evidence="3" type="ORF">GB927_009355</name>
</gene>
<keyword evidence="1" id="KW-0812">Transmembrane</keyword>
<accession>A0ABT1R4X5</accession>
<dbReference type="InterPro" id="IPR042099">
    <property type="entry name" value="ANL_N_sf"/>
</dbReference>
<evidence type="ECO:0000259" key="2">
    <source>
        <dbReference type="Pfam" id="PF00501"/>
    </source>
</evidence>
<keyword evidence="1" id="KW-1133">Transmembrane helix</keyword>
<name>A0ABT1R4X5_9HYPH</name>
<dbReference type="Gene3D" id="3.40.50.12780">
    <property type="entry name" value="N-terminal domain of ligase-like"/>
    <property type="match status" value="1"/>
</dbReference>
<dbReference type="Proteomes" id="UP000996601">
    <property type="component" value="Unassembled WGS sequence"/>
</dbReference>
<dbReference type="PANTHER" id="PTHR43767">
    <property type="entry name" value="LONG-CHAIN-FATTY-ACID--COA LIGASE"/>
    <property type="match status" value="1"/>
</dbReference>
<keyword evidence="4" id="KW-1185">Reference proteome</keyword>
<organism evidence="3 4">
    <name type="scientific">Shinella lacus</name>
    <dbReference type="NCBI Taxonomy" id="2654216"/>
    <lineage>
        <taxon>Bacteria</taxon>
        <taxon>Pseudomonadati</taxon>
        <taxon>Pseudomonadota</taxon>
        <taxon>Alphaproteobacteria</taxon>
        <taxon>Hyphomicrobiales</taxon>
        <taxon>Rhizobiaceae</taxon>
        <taxon>Shinella</taxon>
    </lineage>
</organism>
<feature type="transmembrane region" description="Helical" evidence="1">
    <location>
        <begin position="752"/>
        <end position="768"/>
    </location>
</feature>
<feature type="transmembrane region" description="Helical" evidence="1">
    <location>
        <begin position="725"/>
        <end position="746"/>
    </location>
</feature>
<protein>
    <submittedName>
        <fullName evidence="3">AMP-binding protein</fullName>
    </submittedName>
</protein>
<evidence type="ECO:0000313" key="3">
    <source>
        <dbReference type="EMBL" id="MCQ4630241.1"/>
    </source>
</evidence>
<evidence type="ECO:0000313" key="4">
    <source>
        <dbReference type="Proteomes" id="UP000996601"/>
    </source>
</evidence>
<reference evidence="3" key="1">
    <citation type="submission" date="2021-07" db="EMBL/GenBank/DDBJ databases">
        <title>Shinella sp. nov., a novel member of the genus Shinella from water.</title>
        <authorList>
            <person name="Deng Y."/>
        </authorList>
    </citation>
    <scope>NUCLEOTIDE SEQUENCE</scope>
    <source>
        <strain evidence="3">CPCC 100929</strain>
    </source>
</reference>
<feature type="transmembrane region" description="Helical" evidence="1">
    <location>
        <begin position="698"/>
        <end position="718"/>
    </location>
</feature>
<feature type="transmembrane region" description="Helical" evidence="1">
    <location>
        <begin position="811"/>
        <end position="831"/>
    </location>
</feature>
<proteinExistence type="predicted"/>
<evidence type="ECO:0000256" key="1">
    <source>
        <dbReference type="SAM" id="Phobius"/>
    </source>
</evidence>
<feature type="transmembrane region" description="Helical" evidence="1">
    <location>
        <begin position="638"/>
        <end position="659"/>
    </location>
</feature>
<dbReference type="RefSeq" id="WP_256116468.1">
    <property type="nucleotide sequence ID" value="NZ_WHSB02000003.1"/>
</dbReference>
<feature type="transmembrane region" description="Helical" evidence="1">
    <location>
        <begin position="773"/>
        <end position="791"/>
    </location>
</feature>
<dbReference type="InterPro" id="IPR045851">
    <property type="entry name" value="AMP-bd_C_sf"/>
</dbReference>
<sequence length="860" mass="92924">MSLSFIPEFTARGDRPALVFPGHRIVTYAELARRISRRAALFGNGRRLVAIEAGTCEHAIVSYLAALAAGHAVALLPPGQPALTERFCEDFRPETVCRFVGERWRTDADIHLAPEPLHPDLALLLSTSGSTGVSKSVRLSANALEANARSIASYLELSEADRGLLLLPLHYSYGLSVLNSHLAVGASLFVPRHSVLEDGFAEDLAAHGVTNIAGVPFSYDLFERIGLRAHALPALRFMTVAGGRLSPDLVTRYRRHMEDRGGRFFVMYGQTEATARIAYMPPERLAGQEDCIGVAIPGGRLSLIGEDGAEIVGAGVSGELVYSGPNVMMGYATGRDDLSRGADMDDLRTGDLAERTHDGVFRIVGRLKRLSKIAGLRIAHDAIEQALARDGLDVVVTGTDSRLTAFFTGTAREEEVRAKLAAASGLTLLHVATRRIPALPRTANGKLDYAALAALPPHEDPASGGVREAFRRAFFPKAITGTDSFTTLGGDSLRFVELSIGLERALGALPEGWERMTVEALAAREPQKAAMPRVGIDIPLRVAAILLVVLHHEMLWPIPGGSALMLVLVGVSLARFQPGNFAIGDWKAMLRPLMTVLVPYAGVLAGYAAAWGQVPWASVFLVGNFGFADPESHTMLPYLYWFVELFTQILLIFTGLAFLPRARAAVAQNPFAAGLCALAIALAARFIAPFFVDIGNRQIFTLYWNLYLVALGWCAFHAPGPRSKALLVGLAAVLFFILGFVDGVWIGTAIKYLIVFAGFVALVYVPAVPMPRWLFLQLMPVAAASYHIYLFHRLVPDVMMVPLHGTGIAPALFHITAIAGGLALGMAVWFVQRTAIRRLAAWRFEAPSASILTAVRSPRP</sequence>
<feature type="transmembrane region" description="Helical" evidence="1">
    <location>
        <begin position="597"/>
        <end position="618"/>
    </location>
</feature>